<gene>
    <name evidence="1" type="ORF">SAMN00790413_00513</name>
</gene>
<dbReference type="SUPFAM" id="SSF55144">
    <property type="entry name" value="LigT-like"/>
    <property type="match status" value="1"/>
</dbReference>
<dbReference type="RefSeq" id="WP_084048166.1">
    <property type="nucleotide sequence ID" value="NZ_FWWU01000009.1"/>
</dbReference>
<dbReference type="STRING" id="695939.SAMN00790413_00513"/>
<dbReference type="OrthoDB" id="70764at2"/>
<name>A0A1W1V9F7_9DEIO</name>
<organism evidence="1 2">
    <name type="scientific">Deinococcus hopiensis KR-140</name>
    <dbReference type="NCBI Taxonomy" id="695939"/>
    <lineage>
        <taxon>Bacteria</taxon>
        <taxon>Thermotogati</taxon>
        <taxon>Deinococcota</taxon>
        <taxon>Deinococci</taxon>
        <taxon>Deinococcales</taxon>
        <taxon>Deinococcaceae</taxon>
        <taxon>Deinococcus</taxon>
    </lineage>
</organism>
<dbReference type="InterPro" id="IPR009097">
    <property type="entry name" value="Cyclic_Pdiesterase"/>
</dbReference>
<accession>A0A1W1V9F7</accession>
<dbReference type="AlphaFoldDB" id="A0A1W1V9F7"/>
<dbReference type="Pfam" id="PF13563">
    <property type="entry name" value="2_5_RNA_ligase2"/>
    <property type="match status" value="1"/>
</dbReference>
<dbReference type="Gene3D" id="3.90.1140.10">
    <property type="entry name" value="Cyclic phosphodiesterase"/>
    <property type="match status" value="1"/>
</dbReference>
<evidence type="ECO:0000313" key="2">
    <source>
        <dbReference type="Proteomes" id="UP000192582"/>
    </source>
</evidence>
<dbReference type="GO" id="GO:0016874">
    <property type="term" value="F:ligase activity"/>
    <property type="evidence" value="ECO:0007669"/>
    <property type="project" value="UniProtKB-KW"/>
</dbReference>
<sequence>MTPAHLLAVLPPPELASQVEAFRAPLGLRESPPHVTVKARSGLGVNLDWVKAARAVVDASPLFPLTVEGARTFRSGSAVYLAVTSPGLVALHVRLLEALEPAQRFGYEGPHMTPHLTLALGRHRVDLEGVFQAAREAFAHLEAQPLTFTVREVWRMRKAGPGALYLPEEAWELAGG</sequence>
<reference evidence="1 2" key="1">
    <citation type="submission" date="2017-04" db="EMBL/GenBank/DDBJ databases">
        <authorList>
            <person name="Afonso C.L."/>
            <person name="Miller P.J."/>
            <person name="Scott M.A."/>
            <person name="Spackman E."/>
            <person name="Goraichik I."/>
            <person name="Dimitrov K.M."/>
            <person name="Suarez D.L."/>
            <person name="Swayne D.E."/>
        </authorList>
    </citation>
    <scope>NUCLEOTIDE SEQUENCE [LARGE SCALE GENOMIC DNA]</scope>
    <source>
        <strain evidence="1 2">KR-140</strain>
    </source>
</reference>
<keyword evidence="2" id="KW-1185">Reference proteome</keyword>
<dbReference type="EMBL" id="FWWU01000009">
    <property type="protein sequence ID" value="SMB89691.1"/>
    <property type="molecule type" value="Genomic_DNA"/>
</dbReference>
<dbReference type="Proteomes" id="UP000192582">
    <property type="component" value="Unassembled WGS sequence"/>
</dbReference>
<evidence type="ECO:0000313" key="1">
    <source>
        <dbReference type="EMBL" id="SMB89691.1"/>
    </source>
</evidence>
<keyword evidence="1" id="KW-0436">Ligase</keyword>
<protein>
    <submittedName>
        <fullName evidence="1">2'-5' RNA ligase</fullName>
    </submittedName>
</protein>
<proteinExistence type="predicted"/>